<dbReference type="Proteomes" id="UP000002173">
    <property type="component" value="Unassembled WGS sequence"/>
</dbReference>
<dbReference type="KEGG" id="bbo:BBOV_I001080"/>
<evidence type="ECO:0000313" key="2">
    <source>
        <dbReference type="Proteomes" id="UP000002173"/>
    </source>
</evidence>
<dbReference type="InParanoid" id="A7AXC8"/>
<reference evidence="2" key="2">
    <citation type="journal article" date="2020" name="Data Brief">
        <title>Transcriptome dataset of Babesia bovis life stages within vertebrate and invertebrate hosts.</title>
        <authorList>
            <person name="Ueti M.W."/>
            <person name="Johnson W.C."/>
            <person name="Kappmeyer L.S."/>
            <person name="Herndon D.R."/>
            <person name="Mousel M.R."/>
            <person name="Reif K.E."/>
            <person name="Taus N.S."/>
            <person name="Ifeonu O.O."/>
            <person name="Silva J.C."/>
            <person name="Suarez C.E."/>
            <person name="Brayton K.A."/>
        </authorList>
    </citation>
    <scope>NUCLEOTIDE SEQUENCE [LARGE SCALE GENOMIC DNA]</scope>
</reference>
<protein>
    <submittedName>
        <fullName evidence="1">Uncharacterized protein</fullName>
    </submittedName>
</protein>
<dbReference type="OMA" id="IYMESEN"/>
<evidence type="ECO:0000313" key="1">
    <source>
        <dbReference type="EMBL" id="EDO05201.1"/>
    </source>
</evidence>
<keyword evidence="2" id="KW-1185">Reference proteome</keyword>
<accession>A7AXC8</accession>
<proteinExistence type="predicted"/>
<dbReference type="RefSeq" id="XP_001608769.1">
    <property type="nucleotide sequence ID" value="XM_001608719.1"/>
</dbReference>
<reference evidence="2" key="3">
    <citation type="journal article" date="2021" name="Int. J. Parasitol.">
        <title>Comparative analysis of gene expression between Babesia bovis blood stages and kinetes allowed by improved genome annotation.</title>
        <authorList>
            <person name="Ueti M.W."/>
            <person name="Johnson W.C."/>
            <person name="Kappmeyer L.S."/>
            <person name="Herndon D.R."/>
            <person name="Mousel M.R."/>
            <person name="Reif K.E."/>
            <person name="Taus N.S."/>
            <person name="Ifeonu O.O."/>
            <person name="Silva J.C."/>
            <person name="Suarez C.E."/>
            <person name="Brayton K.A."/>
        </authorList>
    </citation>
    <scope>NUCLEOTIDE SEQUENCE [LARGE SCALE GENOMIC DNA]</scope>
</reference>
<reference evidence="1 2" key="1">
    <citation type="journal article" date="2007" name="PLoS Pathog.">
        <title>Genome sequence of Babesia bovis and comparative analysis of apicomplexan hemoprotozoa.</title>
        <authorList>
            <person name="Brayton K.A."/>
            <person name="Lau A.O.T."/>
            <person name="Herndon D.R."/>
            <person name="Hannick L."/>
            <person name="Kappmeyer L.S."/>
            <person name="Berens S.J."/>
            <person name="Bidwell S.L."/>
            <person name="Brown W.C."/>
            <person name="Crabtree J."/>
            <person name="Fadrosh D."/>
            <person name="Feldblum T."/>
            <person name="Forberger H.A."/>
            <person name="Haas B.J."/>
            <person name="Howell J.M."/>
            <person name="Khouri H."/>
            <person name="Koo H."/>
            <person name="Mann D.J."/>
            <person name="Norimine J."/>
            <person name="Paulsen I.T."/>
            <person name="Radune D."/>
            <person name="Ren Q."/>
            <person name="Smith R.K. Jr."/>
            <person name="Suarez C.E."/>
            <person name="White O."/>
            <person name="Wortman J.R."/>
            <person name="Knowles D.P. Jr."/>
            <person name="McElwain T.F."/>
            <person name="Nene V.M."/>
        </authorList>
    </citation>
    <scope>NUCLEOTIDE SEQUENCE [LARGE SCALE GENOMIC DNA]</scope>
    <source>
        <strain evidence="1">T2Bo</strain>
    </source>
</reference>
<organism evidence="1 2">
    <name type="scientific">Babesia bovis</name>
    <dbReference type="NCBI Taxonomy" id="5865"/>
    <lineage>
        <taxon>Eukaryota</taxon>
        <taxon>Sar</taxon>
        <taxon>Alveolata</taxon>
        <taxon>Apicomplexa</taxon>
        <taxon>Aconoidasida</taxon>
        <taxon>Piroplasmida</taxon>
        <taxon>Babesiidae</taxon>
        <taxon>Babesia</taxon>
    </lineage>
</organism>
<dbReference type="AlphaFoldDB" id="A7AXC8"/>
<sequence>MRLYHSNNIYMSKSQIILKGLCLLLYMLDVKAQNSHVSKMKDVMLPVTYPTEYDTYPIRLSYIPNILHRSVSVSHSQTSDSIDRDEKDNECRQRCPSFTYGGTTRGKLNYRSTNIEKYITERDLLSVATKHISKWYRYHLGNVYIDNKPIIRLWLQDDKAKSLLAKDQIYSLQVHKNENEDKVITFKCSVSIPESDTINEIALKMDMYKGTPIIDPNSDLFCQRIVIMNNGTYHKEHCDAEACKDILRTTNVELANGSLNVFQHMMITIQDDYQANILYSYMYTSEQNNIIAIRRPLKMDDGIYNFTEDVMTLYDRPITTSYAASVFLNASKKNEPPKLYPHHCGNIVQREDKTYEVTVLPFGTLNRPYNVLNEVQYIHDGICKTIVMPLLNSIAGVNLIAEDTPSYVIMNNANNENTDICVVYRVKAPGQSKAEAIRLNFNISKGKASFITPKVTSHGEPEQCTTCVRSIPLGAKEVFVVHQILTEENTNKRGKYSFLFDTEKLQLTAVFHLVKEGSGDKVIKGDLVEDDFFRPAEYHNSVKVVLDEKQTVNSVPNWATYVSMMYKTHKKRTIVIPKNQEAYLNKYNDKVLYQGVTLLELYLESEEGSCLVDKKSPPHVIIQHKDAGKLVKITYDLKLPEYSETQPLTLEFACHDQGDILKTKTPVISLLTKYHRHKTDVDQCVIDASIWNGENEVFGGKCSVGTGERGVYVLMSRIIRYPEDSNKGLLYKFLYDCELSALFATTVPVILVESKTGKACRWIRNGSDNSYIYSIGGIESASLEVLNLAQ</sequence>
<name>A7AXC8_BABBO</name>
<dbReference type="VEuPathDB" id="PiroplasmaDB:BBOV_I001080"/>
<dbReference type="GeneID" id="5476852"/>
<gene>
    <name evidence="1" type="ORF">BBOV_I001080</name>
</gene>
<comment type="caution">
    <text evidence="1">The sequence shown here is derived from an EMBL/GenBank/DDBJ whole genome shotgun (WGS) entry which is preliminary data.</text>
</comment>
<dbReference type="EMBL" id="AAXT01000006">
    <property type="protein sequence ID" value="EDO05201.1"/>
    <property type="molecule type" value="Genomic_DNA"/>
</dbReference>